<dbReference type="Pfam" id="PF00391">
    <property type="entry name" value="PEP-utilizers"/>
    <property type="match status" value="1"/>
</dbReference>
<dbReference type="SUPFAM" id="SSF52009">
    <property type="entry name" value="Phosphohistidine domain"/>
    <property type="match status" value="1"/>
</dbReference>
<dbReference type="InterPro" id="IPR008279">
    <property type="entry name" value="PEP-util_enz_mobile_dom"/>
</dbReference>
<dbReference type="AlphaFoldDB" id="A0A6J6AZQ3"/>
<proteinExistence type="predicted"/>
<dbReference type="GO" id="GO:0016772">
    <property type="term" value="F:transferase activity, transferring phosphorus-containing groups"/>
    <property type="evidence" value="ECO:0007669"/>
    <property type="project" value="InterPro"/>
</dbReference>
<protein>
    <submittedName>
        <fullName evidence="2">Unannotated protein</fullName>
    </submittedName>
</protein>
<feature type="domain" description="PEP-utilising enzyme mobile" evidence="1">
    <location>
        <begin position="500"/>
        <end position="571"/>
    </location>
</feature>
<evidence type="ECO:0000313" key="2">
    <source>
        <dbReference type="EMBL" id="CAB4531984.1"/>
    </source>
</evidence>
<sequence>MADRWITDRAPSKRWPHYTRANAGEVLSVSASPLSQQFCWENGILLGWRDGYVRGGNYTLDEFTNGEPEVCGFFAGYFYINLANVRMQAVRSPLLTVEQLDLAFFGDHPEVPPYEAHPLDERPEMAEGILAHLGWVMTNTSIPEVDAEKQMTIELRRGRPNLATLSDAGLLTRARMLQPLLRKLFDSHTPPSSDSAIAPGILGAICAAIGEPETAMKLLAGIGDVDSAEPSYRIWDLSRIVNASAAVSKEFNAGLTGLVDRLSSSTDSEVQHFQAQFEQFLVEFGSRGPNEWEISADTWETKPAYAIAVIDRIRLQKDGESPTIRNARKAQERQALTQDVRDKVRPLGDELAGQLEGALTASSQMAIRERTKTNIIRALHEVRMAFRELGLRRAAQGTLKDPHHVFALLDSELDEFLFNPTSLTEVLAQRHAQWQALQLLEPPFFIKNGIVPPLSEYKKKGQSSATRAQVGDVVQGVPGCTGQYVGRARVILDPTEPGDLEPGDILIAPNTDPAWTPLFMSCGAVVVNVGAAISHAIIVSRELGLPCVVSATDATVRIIDGSLIEVNGDNGAVTILEVPA</sequence>
<dbReference type="InterPro" id="IPR051549">
    <property type="entry name" value="PEP_Utilizing_Enz"/>
</dbReference>
<accession>A0A6J6AZQ3</accession>
<dbReference type="EMBL" id="CAEZSL010000002">
    <property type="protein sequence ID" value="CAB4531984.1"/>
    <property type="molecule type" value="Genomic_DNA"/>
</dbReference>
<dbReference type="Gene3D" id="3.50.30.10">
    <property type="entry name" value="Phosphohistidine domain"/>
    <property type="match status" value="1"/>
</dbReference>
<dbReference type="PANTHER" id="PTHR43615">
    <property type="entry name" value="PHOSPHOENOLPYRUVATE SYNTHASE-RELATED"/>
    <property type="match status" value="1"/>
</dbReference>
<name>A0A6J6AZQ3_9ZZZZ</name>
<reference evidence="2" key="1">
    <citation type="submission" date="2020-05" db="EMBL/GenBank/DDBJ databases">
        <authorList>
            <person name="Chiriac C."/>
            <person name="Salcher M."/>
            <person name="Ghai R."/>
            <person name="Kavagutti S V."/>
        </authorList>
    </citation>
    <scope>NUCLEOTIDE SEQUENCE</scope>
</reference>
<dbReference type="PANTHER" id="PTHR43615:SF1">
    <property type="entry name" value="PPDK_N DOMAIN-CONTAINING PROTEIN"/>
    <property type="match status" value="1"/>
</dbReference>
<evidence type="ECO:0000259" key="1">
    <source>
        <dbReference type="Pfam" id="PF00391"/>
    </source>
</evidence>
<gene>
    <name evidence="2" type="ORF">UFOPK1421_00027</name>
</gene>
<dbReference type="InterPro" id="IPR036637">
    <property type="entry name" value="Phosphohistidine_dom_sf"/>
</dbReference>
<organism evidence="2">
    <name type="scientific">freshwater metagenome</name>
    <dbReference type="NCBI Taxonomy" id="449393"/>
    <lineage>
        <taxon>unclassified sequences</taxon>
        <taxon>metagenomes</taxon>
        <taxon>ecological metagenomes</taxon>
    </lineage>
</organism>